<proteinExistence type="predicted"/>
<name>A0A543I4C9_9MICO</name>
<protein>
    <submittedName>
        <fullName evidence="1">Uncharacterized protein</fullName>
    </submittedName>
</protein>
<accession>A0A543I4C9</accession>
<sequence length="102" mass="11753">MRSPGTHFGWRPGCGFTKPRRVCADTQLGMPLLPAKIATDTSLYLLSYDVQRRFIFLRSARRAGRAVPPTSVRRTRVSVSETARRENYHRRAYAAHRVHERV</sequence>
<gene>
    <name evidence="1" type="ORF">FB466_0255</name>
</gene>
<dbReference type="EMBL" id="VFPN01000001">
    <property type="protein sequence ID" value="TQM65453.1"/>
    <property type="molecule type" value="Genomic_DNA"/>
</dbReference>
<keyword evidence="2" id="KW-1185">Reference proteome</keyword>
<comment type="caution">
    <text evidence="1">The sequence shown here is derived from an EMBL/GenBank/DDBJ whole genome shotgun (WGS) entry which is preliminary data.</text>
</comment>
<reference evidence="1 2" key="1">
    <citation type="submission" date="2019-06" db="EMBL/GenBank/DDBJ databases">
        <title>Sequencing the genomes of 1000 actinobacteria strains.</title>
        <authorList>
            <person name="Klenk H.-P."/>
        </authorList>
    </citation>
    <scope>NUCLEOTIDE SEQUENCE [LARGE SCALE GENOMIC DNA]</scope>
    <source>
        <strain evidence="1 2">DSM 18031</strain>
    </source>
</reference>
<evidence type="ECO:0000313" key="1">
    <source>
        <dbReference type="EMBL" id="TQM65453.1"/>
    </source>
</evidence>
<organism evidence="1 2">
    <name type="scientific">Klugiella xanthotipulae</name>
    <dbReference type="NCBI Taxonomy" id="244735"/>
    <lineage>
        <taxon>Bacteria</taxon>
        <taxon>Bacillati</taxon>
        <taxon>Actinomycetota</taxon>
        <taxon>Actinomycetes</taxon>
        <taxon>Micrococcales</taxon>
        <taxon>Microbacteriaceae</taxon>
        <taxon>Klugiella</taxon>
    </lineage>
</organism>
<dbReference type="Proteomes" id="UP000318331">
    <property type="component" value="Unassembled WGS sequence"/>
</dbReference>
<dbReference type="AlphaFoldDB" id="A0A543I4C9"/>
<evidence type="ECO:0000313" key="2">
    <source>
        <dbReference type="Proteomes" id="UP000318331"/>
    </source>
</evidence>